<dbReference type="EC" id="2.7.13.3" evidence="2"/>
<sequence length="671" mass="74191">MVRAQERTRPVIPGSLKQHCILPTACSNSSSTHNLCERNRAHVVISENATQNVNSTMNGLLINSKSGQYSSKIAKFSEDCNFQLNSSPQQPSHEDPAKLPSTEQNRGLCFYFSPPLFILPWLLSAAPIMAWQATLLLSIVVPFLFLATVSAQSASIKIAIDLRTIFPIVMLIAATNMLLWHLRSTQSARVLHLIDTWAFAFLHRKQHVEKGCAALEERERDNADRISKMRHFISYVFHEIRVSLNAVMLGIGHLLASDITDEQHEILNMMDLSSASMIRILNDVLDMGKIEAGKLHLEKQPFNMGEMVSSLVWAFKDTMASKGVQFSLCIDPSTKQLLSSYDLLGDQHRVRQVLANYLSNATKFTPRGGRVTLRIVCTNTSSIDSASSDGTFLEEKETFIRQLGLSKSGKCLSVKTTDKVASITVFVEDTGIGIRKEDQAILFEPYIQISASSSQGGGGTGLGLSFAKRIVELAGGKIGVFSEVGKGSIFEFTMPFQLVEYLKDNDGEQIQKSLADTKNKYPVFRCPPADSLGHKLRVLVVEDNVLNRKIIKKLLESFNLDSDDAENGKQAVELVSGGRSYDMILVDKEMPVMDGHEATRQLRAMGVKSPIIGLTGNALNSDRNEFISAGVDDFFTKPISRHQLVKLLEAYGLIPKMEKLPVPTSILPNSE</sequence>
<evidence type="ECO:0000256" key="2">
    <source>
        <dbReference type="ARBA" id="ARBA00012438"/>
    </source>
</evidence>
<dbReference type="OrthoDB" id="21225at2759"/>
<feature type="domain" description="Response regulatory" evidence="7">
    <location>
        <begin position="537"/>
        <end position="652"/>
    </location>
</feature>
<evidence type="ECO:0000256" key="3">
    <source>
        <dbReference type="ARBA" id="ARBA00022553"/>
    </source>
</evidence>
<dbReference type="InterPro" id="IPR001789">
    <property type="entry name" value="Sig_transdc_resp-reg_receiver"/>
</dbReference>
<dbReference type="SMART" id="SM00388">
    <property type="entry name" value="HisKA"/>
    <property type="match status" value="1"/>
</dbReference>
<evidence type="ECO:0000313" key="8">
    <source>
        <dbReference type="EMBL" id="KAI5060450.1"/>
    </source>
</evidence>
<dbReference type="InterPro" id="IPR004358">
    <property type="entry name" value="Sig_transdc_His_kin-like_C"/>
</dbReference>
<dbReference type="SUPFAM" id="SSF52172">
    <property type="entry name" value="CheY-like"/>
    <property type="match status" value="1"/>
</dbReference>
<dbReference type="InterPro" id="IPR005467">
    <property type="entry name" value="His_kinase_dom"/>
</dbReference>
<evidence type="ECO:0000256" key="5">
    <source>
        <dbReference type="SAM" id="Phobius"/>
    </source>
</evidence>
<dbReference type="CDD" id="cd00082">
    <property type="entry name" value="HisKA"/>
    <property type="match status" value="1"/>
</dbReference>
<dbReference type="PRINTS" id="PR00344">
    <property type="entry name" value="BCTRLSENSOR"/>
</dbReference>
<proteinExistence type="predicted"/>
<feature type="transmembrane region" description="Helical" evidence="5">
    <location>
        <begin position="135"/>
        <end position="152"/>
    </location>
</feature>
<dbReference type="InterPro" id="IPR011006">
    <property type="entry name" value="CheY-like_superfamily"/>
</dbReference>
<feature type="transmembrane region" description="Helical" evidence="5">
    <location>
        <begin position="164"/>
        <end position="182"/>
    </location>
</feature>
<organism evidence="8 9">
    <name type="scientific">Adiantum capillus-veneris</name>
    <name type="common">Maidenhair fern</name>
    <dbReference type="NCBI Taxonomy" id="13818"/>
    <lineage>
        <taxon>Eukaryota</taxon>
        <taxon>Viridiplantae</taxon>
        <taxon>Streptophyta</taxon>
        <taxon>Embryophyta</taxon>
        <taxon>Tracheophyta</taxon>
        <taxon>Polypodiopsida</taxon>
        <taxon>Polypodiidae</taxon>
        <taxon>Polypodiales</taxon>
        <taxon>Pteridineae</taxon>
        <taxon>Pteridaceae</taxon>
        <taxon>Vittarioideae</taxon>
        <taxon>Adiantum</taxon>
    </lineage>
</organism>
<dbReference type="AlphaFoldDB" id="A0A9D4U3M5"/>
<feature type="domain" description="Histidine kinase" evidence="6">
    <location>
        <begin position="235"/>
        <end position="498"/>
    </location>
</feature>
<dbReference type="PROSITE" id="PS50109">
    <property type="entry name" value="HIS_KIN"/>
    <property type="match status" value="1"/>
</dbReference>
<evidence type="ECO:0000259" key="6">
    <source>
        <dbReference type="PROSITE" id="PS50109"/>
    </source>
</evidence>
<protein>
    <recommendedName>
        <fullName evidence="2">histidine kinase</fullName>
        <ecNumber evidence="2">2.7.13.3</ecNumber>
    </recommendedName>
</protein>
<gene>
    <name evidence="8" type="ORF">GOP47_0024870</name>
</gene>
<dbReference type="Pfam" id="PF02518">
    <property type="entry name" value="HATPase_c"/>
    <property type="match status" value="1"/>
</dbReference>
<dbReference type="EMBL" id="JABFUD020000024">
    <property type="protein sequence ID" value="KAI5060450.1"/>
    <property type="molecule type" value="Genomic_DNA"/>
</dbReference>
<dbReference type="PANTHER" id="PTHR43719">
    <property type="entry name" value="TWO-COMPONENT HISTIDINE KINASE"/>
    <property type="match status" value="1"/>
</dbReference>
<evidence type="ECO:0000259" key="7">
    <source>
        <dbReference type="PROSITE" id="PS50110"/>
    </source>
</evidence>
<dbReference type="InterPro" id="IPR003661">
    <property type="entry name" value="HisK_dim/P_dom"/>
</dbReference>
<dbReference type="Pfam" id="PF00512">
    <property type="entry name" value="HisKA"/>
    <property type="match status" value="1"/>
</dbReference>
<keyword evidence="5" id="KW-1133">Transmembrane helix</keyword>
<keyword evidence="3 4" id="KW-0597">Phosphoprotein</keyword>
<dbReference type="Gene3D" id="1.10.287.130">
    <property type="match status" value="1"/>
</dbReference>
<dbReference type="GO" id="GO:0000155">
    <property type="term" value="F:phosphorelay sensor kinase activity"/>
    <property type="evidence" value="ECO:0007669"/>
    <property type="project" value="InterPro"/>
</dbReference>
<name>A0A9D4U3M5_ADICA</name>
<reference evidence="8" key="1">
    <citation type="submission" date="2021-01" db="EMBL/GenBank/DDBJ databases">
        <title>Adiantum capillus-veneris genome.</title>
        <authorList>
            <person name="Fang Y."/>
            <person name="Liao Q."/>
        </authorList>
    </citation>
    <scope>NUCLEOTIDE SEQUENCE</scope>
    <source>
        <strain evidence="8">H3</strain>
        <tissue evidence="8">Leaf</tissue>
    </source>
</reference>
<accession>A0A9D4U3M5</accession>
<dbReference type="Proteomes" id="UP000886520">
    <property type="component" value="Chromosome 24"/>
</dbReference>
<dbReference type="Pfam" id="PF00072">
    <property type="entry name" value="Response_reg"/>
    <property type="match status" value="1"/>
</dbReference>
<dbReference type="Gene3D" id="3.40.50.2300">
    <property type="match status" value="1"/>
</dbReference>
<evidence type="ECO:0000313" key="9">
    <source>
        <dbReference type="Proteomes" id="UP000886520"/>
    </source>
</evidence>
<dbReference type="InterPro" id="IPR050956">
    <property type="entry name" value="2C_system_His_kinase"/>
</dbReference>
<comment type="caution">
    <text evidence="8">The sequence shown here is derived from an EMBL/GenBank/DDBJ whole genome shotgun (WGS) entry which is preliminary data.</text>
</comment>
<keyword evidence="5" id="KW-0812">Transmembrane</keyword>
<dbReference type="InterPro" id="IPR036097">
    <property type="entry name" value="HisK_dim/P_sf"/>
</dbReference>
<feature type="modified residue" description="4-aspartylphosphate" evidence="4">
    <location>
        <position position="587"/>
    </location>
</feature>
<dbReference type="SUPFAM" id="SSF47384">
    <property type="entry name" value="Homodimeric domain of signal transducing histidine kinase"/>
    <property type="match status" value="1"/>
</dbReference>
<keyword evidence="5" id="KW-0472">Membrane</keyword>
<keyword evidence="9" id="KW-1185">Reference proteome</keyword>
<dbReference type="InterPro" id="IPR003594">
    <property type="entry name" value="HATPase_dom"/>
</dbReference>
<feature type="transmembrane region" description="Helical" evidence="5">
    <location>
        <begin position="108"/>
        <end position="129"/>
    </location>
</feature>
<dbReference type="CDD" id="cd17546">
    <property type="entry name" value="REC_hyHK_CKI1_RcsC-like"/>
    <property type="match status" value="1"/>
</dbReference>
<dbReference type="InterPro" id="IPR036890">
    <property type="entry name" value="HATPase_C_sf"/>
</dbReference>
<dbReference type="SUPFAM" id="SSF55874">
    <property type="entry name" value="ATPase domain of HSP90 chaperone/DNA topoisomerase II/histidine kinase"/>
    <property type="match status" value="1"/>
</dbReference>
<dbReference type="SMART" id="SM00448">
    <property type="entry name" value="REC"/>
    <property type="match status" value="1"/>
</dbReference>
<evidence type="ECO:0000256" key="1">
    <source>
        <dbReference type="ARBA" id="ARBA00000085"/>
    </source>
</evidence>
<dbReference type="PROSITE" id="PS50110">
    <property type="entry name" value="RESPONSE_REGULATORY"/>
    <property type="match status" value="1"/>
</dbReference>
<dbReference type="SMART" id="SM00387">
    <property type="entry name" value="HATPase_c"/>
    <property type="match status" value="1"/>
</dbReference>
<comment type="catalytic activity">
    <reaction evidence="1">
        <text>ATP + protein L-histidine = ADP + protein N-phospho-L-histidine.</text>
        <dbReference type="EC" id="2.7.13.3"/>
    </reaction>
</comment>
<evidence type="ECO:0000256" key="4">
    <source>
        <dbReference type="PROSITE-ProRule" id="PRU00169"/>
    </source>
</evidence>
<dbReference type="Gene3D" id="3.30.565.10">
    <property type="entry name" value="Histidine kinase-like ATPase, C-terminal domain"/>
    <property type="match status" value="1"/>
</dbReference>
<dbReference type="PANTHER" id="PTHR43719:SF75">
    <property type="entry name" value="HISTIDINE KINASE CKI1"/>
    <property type="match status" value="1"/>
</dbReference>